<dbReference type="Proteomes" id="UP000026962">
    <property type="component" value="Chromosome 10"/>
</dbReference>
<sequence>MAEEATDGWMAQDLQLLTPWHYQALVTTNLLLQAISLVSANPEQLNSAVAKRHGDLFQLQIYASLIAGDEPIVRPSGQCGPGSMA</sequence>
<dbReference type="HOGENOM" id="CLU_2516542_0_0_1"/>
<dbReference type="Gramene" id="OPUNC10G04360.1">
    <property type="protein sequence ID" value="OPUNC10G04360.1"/>
    <property type="gene ID" value="OPUNC10G04360"/>
</dbReference>
<evidence type="ECO:0000313" key="1">
    <source>
        <dbReference type="EnsemblPlants" id="OPUNC10G04360.1"/>
    </source>
</evidence>
<evidence type="ECO:0000313" key="2">
    <source>
        <dbReference type="Proteomes" id="UP000026962"/>
    </source>
</evidence>
<protein>
    <submittedName>
        <fullName evidence="1">Uncharacterized protein</fullName>
    </submittedName>
</protein>
<reference evidence="1" key="2">
    <citation type="submission" date="2018-05" db="EMBL/GenBank/DDBJ databases">
        <title>OpunRS2 (Oryza punctata Reference Sequence Version 2).</title>
        <authorList>
            <person name="Zhang J."/>
            <person name="Kudrna D."/>
            <person name="Lee S."/>
            <person name="Talag J."/>
            <person name="Welchert J."/>
            <person name="Wing R.A."/>
        </authorList>
    </citation>
    <scope>NUCLEOTIDE SEQUENCE [LARGE SCALE GENOMIC DNA]</scope>
</reference>
<proteinExistence type="predicted"/>
<dbReference type="AlphaFoldDB" id="A0A0E0M689"/>
<dbReference type="EnsemblPlants" id="OPUNC10G04360.1">
    <property type="protein sequence ID" value="OPUNC10G04360.1"/>
    <property type="gene ID" value="OPUNC10G04360"/>
</dbReference>
<name>A0A0E0M689_ORYPU</name>
<organism evidence="1">
    <name type="scientific">Oryza punctata</name>
    <name type="common">Red rice</name>
    <dbReference type="NCBI Taxonomy" id="4537"/>
    <lineage>
        <taxon>Eukaryota</taxon>
        <taxon>Viridiplantae</taxon>
        <taxon>Streptophyta</taxon>
        <taxon>Embryophyta</taxon>
        <taxon>Tracheophyta</taxon>
        <taxon>Spermatophyta</taxon>
        <taxon>Magnoliopsida</taxon>
        <taxon>Liliopsida</taxon>
        <taxon>Poales</taxon>
        <taxon>Poaceae</taxon>
        <taxon>BOP clade</taxon>
        <taxon>Oryzoideae</taxon>
        <taxon>Oryzeae</taxon>
        <taxon>Oryzinae</taxon>
        <taxon>Oryza</taxon>
    </lineage>
</organism>
<accession>A0A0E0M689</accession>
<reference evidence="1" key="1">
    <citation type="submission" date="2015-04" db="UniProtKB">
        <authorList>
            <consortium name="EnsemblPlants"/>
        </authorList>
    </citation>
    <scope>IDENTIFICATION</scope>
</reference>
<keyword evidence="2" id="KW-1185">Reference proteome</keyword>